<dbReference type="Pfam" id="PF01047">
    <property type="entry name" value="MarR"/>
    <property type="match status" value="1"/>
</dbReference>
<dbReference type="InterPro" id="IPR000835">
    <property type="entry name" value="HTH_MarR-typ"/>
</dbReference>
<dbReference type="PRINTS" id="PR00598">
    <property type="entry name" value="HTHMARR"/>
</dbReference>
<dbReference type="InterPro" id="IPR039422">
    <property type="entry name" value="MarR/SlyA-like"/>
</dbReference>
<protein>
    <submittedName>
        <fullName evidence="2">DNA-binding transcriptional regulator, MarR family</fullName>
    </submittedName>
</protein>
<dbReference type="AlphaFoldDB" id="A0A1I5EW50"/>
<dbReference type="SMART" id="SM00347">
    <property type="entry name" value="HTH_MARR"/>
    <property type="match status" value="1"/>
</dbReference>
<evidence type="ECO:0000313" key="3">
    <source>
        <dbReference type="Proteomes" id="UP000199236"/>
    </source>
</evidence>
<dbReference type="GO" id="GO:0003677">
    <property type="term" value="F:DNA binding"/>
    <property type="evidence" value="ECO:0007669"/>
    <property type="project" value="UniProtKB-KW"/>
</dbReference>
<sequence length="149" mass="16375">MQKLYDIKNSMGHLTGLASRLFNNLLASRFHAAGIDMTAEQWGAIVILMNMEPLSQGQLGEQLYLDKSSVSRLTTGLEKRGWVMRSKDPDDNRKKVLIVTPSARDLVERCSDIARSVLHDAEQGLQADALAAQKATLTQIISNLRGAAP</sequence>
<dbReference type="EMBL" id="FOVR01000003">
    <property type="protein sequence ID" value="SFO15735.1"/>
    <property type="molecule type" value="Genomic_DNA"/>
</dbReference>
<dbReference type="PROSITE" id="PS50995">
    <property type="entry name" value="HTH_MARR_2"/>
    <property type="match status" value="1"/>
</dbReference>
<dbReference type="Gene3D" id="1.10.10.10">
    <property type="entry name" value="Winged helix-like DNA-binding domain superfamily/Winged helix DNA-binding domain"/>
    <property type="match status" value="1"/>
</dbReference>
<evidence type="ECO:0000259" key="1">
    <source>
        <dbReference type="PROSITE" id="PS50995"/>
    </source>
</evidence>
<dbReference type="Proteomes" id="UP000199236">
    <property type="component" value="Unassembled WGS sequence"/>
</dbReference>
<dbReference type="GO" id="GO:0003700">
    <property type="term" value="F:DNA-binding transcription factor activity"/>
    <property type="evidence" value="ECO:0007669"/>
    <property type="project" value="InterPro"/>
</dbReference>
<dbReference type="STRING" id="655353.SAMN04488056_103379"/>
<proteinExistence type="predicted"/>
<name>A0A1I5EW50_9HYPH</name>
<dbReference type="PANTHER" id="PTHR33164">
    <property type="entry name" value="TRANSCRIPTIONAL REGULATOR, MARR FAMILY"/>
    <property type="match status" value="1"/>
</dbReference>
<reference evidence="2 3" key="1">
    <citation type="submission" date="2016-10" db="EMBL/GenBank/DDBJ databases">
        <authorList>
            <person name="de Groot N.N."/>
        </authorList>
    </citation>
    <scope>NUCLEOTIDE SEQUENCE [LARGE SCALE GENOMIC DNA]</scope>
    <source>
        <strain evidence="2 3">CGMCC 1.9157</strain>
    </source>
</reference>
<dbReference type="InterPro" id="IPR036388">
    <property type="entry name" value="WH-like_DNA-bd_sf"/>
</dbReference>
<evidence type="ECO:0000313" key="2">
    <source>
        <dbReference type="EMBL" id="SFO15735.1"/>
    </source>
</evidence>
<dbReference type="PANTHER" id="PTHR33164:SF43">
    <property type="entry name" value="HTH-TYPE TRANSCRIPTIONAL REPRESSOR YETL"/>
    <property type="match status" value="1"/>
</dbReference>
<keyword evidence="3" id="KW-1185">Reference proteome</keyword>
<organism evidence="2 3">
    <name type="scientific">Cohaesibacter marisflavi</name>
    <dbReference type="NCBI Taxonomy" id="655353"/>
    <lineage>
        <taxon>Bacteria</taxon>
        <taxon>Pseudomonadati</taxon>
        <taxon>Pseudomonadota</taxon>
        <taxon>Alphaproteobacteria</taxon>
        <taxon>Hyphomicrobiales</taxon>
        <taxon>Cohaesibacteraceae</taxon>
    </lineage>
</organism>
<dbReference type="SUPFAM" id="SSF46785">
    <property type="entry name" value="Winged helix' DNA-binding domain"/>
    <property type="match status" value="1"/>
</dbReference>
<accession>A0A1I5EW50</accession>
<dbReference type="OrthoDB" id="8906692at2"/>
<gene>
    <name evidence="2" type="ORF">SAMN04488056_103379</name>
</gene>
<feature type="domain" description="HTH marR-type" evidence="1">
    <location>
        <begin position="1"/>
        <end position="146"/>
    </location>
</feature>
<keyword evidence="2" id="KW-0238">DNA-binding</keyword>
<dbReference type="InterPro" id="IPR036390">
    <property type="entry name" value="WH_DNA-bd_sf"/>
</dbReference>
<dbReference type="GO" id="GO:0006950">
    <property type="term" value="P:response to stress"/>
    <property type="evidence" value="ECO:0007669"/>
    <property type="project" value="TreeGrafter"/>
</dbReference>